<dbReference type="PROSITE" id="PS50883">
    <property type="entry name" value="EAL"/>
    <property type="match status" value="1"/>
</dbReference>
<organism evidence="5 6">
    <name type="scientific">Sulfurimonas gotlandica (strain DSM 19862 / JCM 16533 / GD1)</name>
    <dbReference type="NCBI Taxonomy" id="929558"/>
    <lineage>
        <taxon>Bacteria</taxon>
        <taxon>Pseudomonadati</taxon>
        <taxon>Campylobacterota</taxon>
        <taxon>Epsilonproteobacteria</taxon>
        <taxon>Campylobacterales</taxon>
        <taxon>Sulfurimonadaceae</taxon>
        <taxon>Sulfurimonas</taxon>
    </lineage>
</organism>
<dbReference type="InterPro" id="IPR000014">
    <property type="entry name" value="PAS"/>
</dbReference>
<dbReference type="InterPro" id="IPR052155">
    <property type="entry name" value="Biofilm_reg_signaling"/>
</dbReference>
<evidence type="ECO:0000259" key="1">
    <source>
        <dbReference type="PROSITE" id="PS50112"/>
    </source>
</evidence>
<dbReference type="Gene3D" id="3.30.450.20">
    <property type="entry name" value="PAS domain"/>
    <property type="match status" value="1"/>
</dbReference>
<comment type="caution">
    <text evidence="5">The sequence shown here is derived from an EMBL/GenBank/DDBJ whole genome shotgun (WGS) entry which is preliminary data.</text>
</comment>
<dbReference type="Gene3D" id="3.30.450.40">
    <property type="match status" value="1"/>
</dbReference>
<name>B6BNA2_SULGG</name>
<dbReference type="HOGENOM" id="CLU_000445_70_34_7"/>
<dbReference type="NCBIfam" id="TIGR00254">
    <property type="entry name" value="GGDEF"/>
    <property type="match status" value="1"/>
</dbReference>
<dbReference type="Gene3D" id="3.20.20.450">
    <property type="entry name" value="EAL domain"/>
    <property type="match status" value="1"/>
</dbReference>
<dbReference type="Pfam" id="PF13185">
    <property type="entry name" value="GAF_2"/>
    <property type="match status" value="1"/>
</dbReference>
<accession>H1FZ88</accession>
<evidence type="ECO:0000259" key="4">
    <source>
        <dbReference type="PROSITE" id="PS50887"/>
    </source>
</evidence>
<dbReference type="InterPro" id="IPR035919">
    <property type="entry name" value="EAL_sf"/>
</dbReference>
<evidence type="ECO:0000259" key="3">
    <source>
        <dbReference type="PROSITE" id="PS50883"/>
    </source>
</evidence>
<dbReference type="PANTHER" id="PTHR44757">
    <property type="entry name" value="DIGUANYLATE CYCLASE DGCP"/>
    <property type="match status" value="1"/>
</dbReference>
<feature type="domain" description="GGDEF" evidence="4">
    <location>
        <begin position="343"/>
        <end position="467"/>
    </location>
</feature>
<dbReference type="Gene3D" id="3.30.70.270">
    <property type="match status" value="1"/>
</dbReference>
<dbReference type="SMART" id="SM00091">
    <property type="entry name" value="PAS"/>
    <property type="match status" value="1"/>
</dbReference>
<dbReference type="SMART" id="SM00052">
    <property type="entry name" value="EAL"/>
    <property type="match status" value="1"/>
</dbReference>
<keyword evidence="6" id="KW-1185">Reference proteome</keyword>
<dbReference type="InterPro" id="IPR000700">
    <property type="entry name" value="PAS-assoc_C"/>
</dbReference>
<dbReference type="PATRIC" id="fig|929558.5.peg.2439"/>
<dbReference type="InterPro" id="IPR043128">
    <property type="entry name" value="Rev_trsase/Diguanyl_cyclase"/>
</dbReference>
<protein>
    <submittedName>
        <fullName evidence="5">Diguanylate cyclase/phosphodiesterase (GGDEF/EAL) with PAS/PAC sensor(S)</fullName>
    </submittedName>
</protein>
<dbReference type="PROSITE" id="PS50112">
    <property type="entry name" value="PAS"/>
    <property type="match status" value="1"/>
</dbReference>
<dbReference type="STRING" id="929558.SMGD1_2449"/>
<accession>B6BNA2</accession>
<feature type="domain" description="PAC" evidence="2">
    <location>
        <begin position="265"/>
        <end position="319"/>
    </location>
</feature>
<dbReference type="CDD" id="cd01949">
    <property type="entry name" value="GGDEF"/>
    <property type="match status" value="1"/>
</dbReference>
<dbReference type="EMBL" id="AFRZ01000001">
    <property type="protein sequence ID" value="EHP30972.1"/>
    <property type="molecule type" value="Genomic_DNA"/>
</dbReference>
<proteinExistence type="predicted"/>
<dbReference type="Pfam" id="PF00563">
    <property type="entry name" value="EAL"/>
    <property type="match status" value="1"/>
</dbReference>
<dbReference type="InterPro" id="IPR001633">
    <property type="entry name" value="EAL_dom"/>
</dbReference>
<feature type="domain" description="PAS" evidence="1">
    <location>
        <begin position="194"/>
        <end position="240"/>
    </location>
</feature>
<evidence type="ECO:0000259" key="2">
    <source>
        <dbReference type="PROSITE" id="PS50113"/>
    </source>
</evidence>
<dbReference type="Pfam" id="PF00990">
    <property type="entry name" value="GGDEF"/>
    <property type="match status" value="1"/>
</dbReference>
<dbReference type="RefSeq" id="WP_008339668.1">
    <property type="nucleotide sequence ID" value="NZ_AFRZ01000001.1"/>
</dbReference>
<dbReference type="PROSITE" id="PS50887">
    <property type="entry name" value="GGDEF"/>
    <property type="match status" value="1"/>
</dbReference>
<dbReference type="eggNOG" id="COG2203">
    <property type="taxonomic scope" value="Bacteria"/>
</dbReference>
<dbReference type="SUPFAM" id="SSF55785">
    <property type="entry name" value="PYP-like sensor domain (PAS domain)"/>
    <property type="match status" value="1"/>
</dbReference>
<gene>
    <name evidence="5" type="ORF">SMGD1_2449</name>
</gene>
<dbReference type="InterPro" id="IPR029016">
    <property type="entry name" value="GAF-like_dom_sf"/>
</dbReference>
<dbReference type="Pfam" id="PF13426">
    <property type="entry name" value="PAS_9"/>
    <property type="match status" value="1"/>
</dbReference>
<dbReference type="OrthoDB" id="9790732at2"/>
<dbReference type="SUPFAM" id="SSF141868">
    <property type="entry name" value="EAL domain-like"/>
    <property type="match status" value="1"/>
</dbReference>
<dbReference type="InterPro" id="IPR001610">
    <property type="entry name" value="PAC"/>
</dbReference>
<dbReference type="InterPro" id="IPR029787">
    <property type="entry name" value="Nucleotide_cyclase"/>
</dbReference>
<dbReference type="InterPro" id="IPR035965">
    <property type="entry name" value="PAS-like_dom_sf"/>
</dbReference>
<dbReference type="PANTHER" id="PTHR44757:SF2">
    <property type="entry name" value="BIOFILM ARCHITECTURE MAINTENANCE PROTEIN MBAA"/>
    <property type="match status" value="1"/>
</dbReference>
<dbReference type="SMART" id="SM00267">
    <property type="entry name" value="GGDEF"/>
    <property type="match status" value="1"/>
</dbReference>
<feature type="domain" description="EAL" evidence="3">
    <location>
        <begin position="480"/>
        <end position="719"/>
    </location>
</feature>
<dbReference type="eggNOG" id="COG5001">
    <property type="taxonomic scope" value="Bacteria"/>
</dbReference>
<dbReference type="CDD" id="cd00130">
    <property type="entry name" value="PAS"/>
    <property type="match status" value="1"/>
</dbReference>
<dbReference type="CDD" id="cd01948">
    <property type="entry name" value="EAL"/>
    <property type="match status" value="1"/>
</dbReference>
<dbReference type="SUPFAM" id="SSF55781">
    <property type="entry name" value="GAF domain-like"/>
    <property type="match status" value="1"/>
</dbReference>
<sequence length="719" mass="81387">MKEEVSCKTLEDVSLIEVPITPDEYNEILDIQQNILNMIASRGYCTDILSQLCILAERLLPNSVASIMLVDKATGLMSVLSAPSVPQAGHDALANLKPGVGGGSCGNAVFHNEPQYVQDTFTDGRWQDIRKLAIDFNLCACWSMPIRDEDNNPIGSFALSSFEHRSPAPFHKKLLQTAASIVSMIMKNRKIEKRIKLFATAAQNAAEGMIITNKENKIIEVNQAFEDIYGYTEAEVIGHNPNIFASKKHDEKFYSDMWESIHNDSKWAGEIINKRADGSEIVQWMSVSALYDEHDKGYNYLAVFSDLTELKKSQKQVEDMAFRDSLTGLCNKTHLEQLLKSDEQKNLLLLNVNNFSYINTAYGFEVGDKLLIKLANILQNNFNANSTCRINSDEFALLFYEDIDITHTTAEIQEYFYNKEIVIDNITLNISFTYGAAHGCDYLLRNSALALKQAKESGKNNLYIFNQDADSIGHSQRESFIASNNLLHNALSEGRVIPFYQGIRNNITNEITKYEVLARIEKDGEIISPYEFLEPARLSGLLPEITKAIIDKSFNFMASNNYSFSINITEDDLSKNYLLEYLNEKELEYGIESERVILEILEGVSANGKKNHIKQLTQLKNRGYSIAIDDFGSEYSNFERVLDLDIDFLKIDAKYIKDIHKNSKSYEVTRAIVFFAKNAHIPCIAEFVHNAEVQKIIEDLGIEYSQGYHFSEPSPKLID</sequence>
<evidence type="ECO:0000313" key="6">
    <source>
        <dbReference type="Proteomes" id="UP000006431"/>
    </source>
</evidence>
<dbReference type="NCBIfam" id="TIGR00229">
    <property type="entry name" value="sensory_box"/>
    <property type="match status" value="1"/>
</dbReference>
<evidence type="ECO:0000313" key="5">
    <source>
        <dbReference type="EMBL" id="EHP30972.1"/>
    </source>
</evidence>
<dbReference type="AlphaFoldDB" id="B6BNA2"/>
<dbReference type="InterPro" id="IPR003018">
    <property type="entry name" value="GAF"/>
</dbReference>
<reference evidence="5 6" key="1">
    <citation type="journal article" date="2012" name="Proc. Natl. Acad. Sci. U.S.A.">
        <title>Genome and physiology of a model Epsilonproteobacterium responsible for sulfide detoxification in marine oxygen depletion zones.</title>
        <authorList>
            <person name="Grote J."/>
            <person name="Schott T."/>
            <person name="Bruckner C.G."/>
            <person name="Glockner F.O."/>
            <person name="Jost G."/>
            <person name="Teeling H."/>
            <person name="Labrenz M."/>
            <person name="Jurgens K."/>
        </authorList>
    </citation>
    <scope>NUCLEOTIDE SEQUENCE [LARGE SCALE GENOMIC DNA]</scope>
    <source>
        <strain evidence="5 6">GD1</strain>
    </source>
</reference>
<dbReference type="eggNOG" id="COG3829">
    <property type="taxonomic scope" value="Bacteria"/>
</dbReference>
<dbReference type="SMART" id="SM00086">
    <property type="entry name" value="PAC"/>
    <property type="match status" value="1"/>
</dbReference>
<dbReference type="Proteomes" id="UP000006431">
    <property type="component" value="Unassembled WGS sequence"/>
</dbReference>
<dbReference type="PROSITE" id="PS50113">
    <property type="entry name" value="PAC"/>
    <property type="match status" value="1"/>
</dbReference>
<dbReference type="InterPro" id="IPR000160">
    <property type="entry name" value="GGDEF_dom"/>
</dbReference>
<dbReference type="SUPFAM" id="SSF55073">
    <property type="entry name" value="Nucleotide cyclase"/>
    <property type="match status" value="1"/>
</dbReference>